<dbReference type="EMBL" id="LK022848">
    <property type="protein sequence ID" value="CDR17826.1"/>
    <property type="molecule type" value="Genomic_DNA"/>
</dbReference>
<dbReference type="Pfam" id="PF00106">
    <property type="entry name" value="adh_short"/>
    <property type="match status" value="1"/>
</dbReference>
<evidence type="ECO:0000313" key="1">
    <source>
        <dbReference type="EMBL" id="CDR17826.1"/>
    </source>
</evidence>
<protein>
    <submittedName>
        <fullName evidence="1">2O-beta-hydroxysteroid dehydrogenase</fullName>
    </submittedName>
    <submittedName>
        <fullName evidence="2">NAD(P)-dependent dehydrogenase (Short-subunit alcohol dehydrogenase family)</fullName>
    </submittedName>
</protein>
<reference evidence="1" key="1">
    <citation type="submission" date="2014-05" db="EMBL/GenBank/DDBJ databases">
        <authorList>
            <person name="Horn Fabian"/>
        </authorList>
    </citation>
    <scope>NUCLEOTIDE SEQUENCE</scope>
</reference>
<dbReference type="PANTHER" id="PTHR43975:SF2">
    <property type="entry name" value="EG:BACR7A4.14 PROTEIN-RELATED"/>
    <property type="match status" value="1"/>
</dbReference>
<dbReference type="PANTHER" id="PTHR43975">
    <property type="entry name" value="ZGC:101858"/>
    <property type="match status" value="1"/>
</dbReference>
<dbReference type="CDD" id="cd05233">
    <property type="entry name" value="SDR_c"/>
    <property type="match status" value="1"/>
</dbReference>
<accession>A0A061ABI3</accession>
<organism evidence="1">
    <name type="scientific">Streptomyces iranensis</name>
    <dbReference type="NCBI Taxonomy" id="576784"/>
    <lineage>
        <taxon>Bacteria</taxon>
        <taxon>Bacillati</taxon>
        <taxon>Actinomycetota</taxon>
        <taxon>Actinomycetes</taxon>
        <taxon>Kitasatosporales</taxon>
        <taxon>Streptomycetaceae</taxon>
        <taxon>Streptomyces</taxon>
        <taxon>Streptomyces violaceusniger group</taxon>
    </lineage>
</organism>
<evidence type="ECO:0000313" key="3">
    <source>
        <dbReference type="Proteomes" id="UP000756710"/>
    </source>
</evidence>
<dbReference type="AlphaFoldDB" id="A0A061ABI3"/>
<dbReference type="InterPro" id="IPR036291">
    <property type="entry name" value="NAD(P)-bd_dom_sf"/>
</dbReference>
<dbReference type="Gene3D" id="3.40.50.720">
    <property type="entry name" value="NAD(P)-binding Rossmann-like Domain"/>
    <property type="match status" value="1"/>
</dbReference>
<evidence type="ECO:0000313" key="2">
    <source>
        <dbReference type="EMBL" id="MBP2063589.1"/>
    </source>
</evidence>
<dbReference type="PRINTS" id="PR00081">
    <property type="entry name" value="GDHRDH"/>
</dbReference>
<keyword evidence="3" id="KW-1185">Reference proteome</keyword>
<dbReference type="HOGENOM" id="CLU_1991433_0_0_11"/>
<sequence length="125" mass="13335">MTKDDAQVWPGHEVAELCDGTAVVGDVSDPRMWDRLVQGTTHDLGEVTALVNNAGVFRVGDITTSDPRELDLLYRVNQLAPILAARAVAPSMRRAGRGSIVNISSTAGLCGRAVDRAAIRHASGW</sequence>
<dbReference type="InterPro" id="IPR002347">
    <property type="entry name" value="SDR_fam"/>
</dbReference>
<dbReference type="SUPFAM" id="SSF51735">
    <property type="entry name" value="NAD(P)-binding Rossmann-fold domains"/>
    <property type="match status" value="1"/>
</dbReference>
<proteinExistence type="predicted"/>
<dbReference type="Proteomes" id="UP000756710">
    <property type="component" value="Unassembled WGS sequence"/>
</dbReference>
<dbReference type="RefSeq" id="WP_052701928.1">
    <property type="nucleotide sequence ID" value="NZ_BAABDR010000100.1"/>
</dbReference>
<dbReference type="EMBL" id="JAGGLR010000012">
    <property type="protein sequence ID" value="MBP2063589.1"/>
    <property type="molecule type" value="Genomic_DNA"/>
</dbReference>
<name>A0A061ABI3_9ACTN</name>
<gene>
    <name evidence="2" type="ORF">J2Z30_004610</name>
    <name evidence="1" type="ORF">SIRAN9797</name>
</gene>
<reference evidence="2 3" key="2">
    <citation type="submission" date="2021-03" db="EMBL/GenBank/DDBJ databases">
        <title>Genomic Encyclopedia of Type Strains, Phase IV (KMG-IV): sequencing the most valuable type-strain genomes for metagenomic binning, comparative biology and taxonomic classification.</title>
        <authorList>
            <person name="Goeker M."/>
        </authorList>
    </citation>
    <scope>NUCLEOTIDE SEQUENCE [LARGE SCALE GENOMIC DNA]</scope>
    <source>
        <strain evidence="2 3">DSM 41954</strain>
    </source>
</reference>